<dbReference type="Proteomes" id="UP000663823">
    <property type="component" value="Unassembled WGS sequence"/>
</dbReference>
<comment type="caution">
    <text evidence="1">The sequence shown here is derived from an EMBL/GenBank/DDBJ whole genome shotgun (WGS) entry which is preliminary data.</text>
</comment>
<dbReference type="AlphaFoldDB" id="A0A814N987"/>
<dbReference type="Proteomes" id="UP000663882">
    <property type="component" value="Unassembled WGS sequence"/>
</dbReference>
<dbReference type="OrthoDB" id="10003703at2759"/>
<evidence type="ECO:0000313" key="2">
    <source>
        <dbReference type="EMBL" id="CAF3692773.1"/>
    </source>
</evidence>
<evidence type="ECO:0000313" key="3">
    <source>
        <dbReference type="Proteomes" id="UP000663882"/>
    </source>
</evidence>
<proteinExistence type="predicted"/>
<protein>
    <submittedName>
        <fullName evidence="1">Uncharacterized protein</fullName>
    </submittedName>
</protein>
<dbReference type="EMBL" id="CAJOAX010001176">
    <property type="protein sequence ID" value="CAF3692773.1"/>
    <property type="molecule type" value="Genomic_DNA"/>
</dbReference>
<dbReference type="EMBL" id="CAJNOO010001063">
    <property type="protein sequence ID" value="CAF1088832.1"/>
    <property type="molecule type" value="Genomic_DNA"/>
</dbReference>
<gene>
    <name evidence="2" type="ORF">OTI717_LOCUS11997</name>
    <name evidence="1" type="ORF">RFH988_LOCUS18692</name>
</gene>
<accession>A0A814N987</accession>
<sequence>MTTKTTITLSPIKRCNTSPNLQKRRITSILTHRKYQTNLSLTISNMISSPKTTIIVSDEQKNLSINNLPDLVNDILIEQQQRQQTINNIAITLRKISDQIDEKLQINNNNLSSNHIFGQRTMTFIYCLSHILRFFL</sequence>
<organism evidence="1 3">
    <name type="scientific">Rotaria sordida</name>
    <dbReference type="NCBI Taxonomy" id="392033"/>
    <lineage>
        <taxon>Eukaryota</taxon>
        <taxon>Metazoa</taxon>
        <taxon>Spiralia</taxon>
        <taxon>Gnathifera</taxon>
        <taxon>Rotifera</taxon>
        <taxon>Eurotatoria</taxon>
        <taxon>Bdelloidea</taxon>
        <taxon>Philodinida</taxon>
        <taxon>Philodinidae</taxon>
        <taxon>Rotaria</taxon>
    </lineage>
</organism>
<name>A0A814N987_9BILA</name>
<evidence type="ECO:0000313" key="1">
    <source>
        <dbReference type="EMBL" id="CAF1088832.1"/>
    </source>
</evidence>
<reference evidence="1" key="1">
    <citation type="submission" date="2021-02" db="EMBL/GenBank/DDBJ databases">
        <authorList>
            <person name="Nowell W R."/>
        </authorList>
    </citation>
    <scope>NUCLEOTIDE SEQUENCE</scope>
</reference>